<dbReference type="AlphaFoldDB" id="A0A9P8ETX8"/>
<proteinExistence type="predicted"/>
<reference evidence="2" key="2">
    <citation type="submission" date="2021-08" db="EMBL/GenBank/DDBJ databases">
        <authorList>
            <person name="Gostincar C."/>
            <person name="Sun X."/>
            <person name="Song Z."/>
            <person name="Gunde-Cimerman N."/>
        </authorList>
    </citation>
    <scope>NUCLEOTIDE SEQUENCE</scope>
    <source>
        <strain evidence="2">EXF-9911</strain>
    </source>
</reference>
<evidence type="ECO:0000313" key="2">
    <source>
        <dbReference type="EMBL" id="KAG9697320.1"/>
    </source>
</evidence>
<feature type="compositionally biased region" description="Basic residues" evidence="1">
    <location>
        <begin position="216"/>
        <end position="225"/>
    </location>
</feature>
<sequence>MDQDQTQDHELPEGDLTESLLWPRAPDNVFDKTDVLMAQNKIIMQKLLANEQLTKEQQKVTNRQFGQLFGLLQAMAEKAGIDPEVLKNAKPSSKSFRTAKKEAAKTITTDIDVSLKVSITKASVTYLQESPGLMLKTLTKKAKSEDYVGKWAAFVEKNLPDAQHLTTFSALDKVEREMLYKEMANEIRPSTKKISKAVLSDRSDEEGHEETTNRIRQSRTRKTRKSISPDHSDQEDHVRAQTKRSRVEADAEPDDDTFDGSTLFVSEDEGDEDYDR</sequence>
<feature type="compositionally biased region" description="Acidic residues" evidence="1">
    <location>
        <begin position="266"/>
        <end position="276"/>
    </location>
</feature>
<feature type="non-terminal residue" evidence="2">
    <location>
        <position position="276"/>
    </location>
</feature>
<feature type="compositionally biased region" description="Basic and acidic residues" evidence="1">
    <location>
        <begin position="227"/>
        <end position="249"/>
    </location>
</feature>
<accession>A0A9P8ETX8</accession>
<dbReference type="Proteomes" id="UP000779574">
    <property type="component" value="Unassembled WGS sequence"/>
</dbReference>
<comment type="caution">
    <text evidence="2">The sequence shown here is derived from an EMBL/GenBank/DDBJ whole genome shotgun (WGS) entry which is preliminary data.</text>
</comment>
<gene>
    <name evidence="2" type="ORF">KCU76_g3106</name>
</gene>
<name>A0A9P8ETX8_AURME</name>
<organism evidence="2 3">
    <name type="scientific">Aureobasidium melanogenum</name>
    <name type="common">Aureobasidium pullulans var. melanogenum</name>
    <dbReference type="NCBI Taxonomy" id="46634"/>
    <lineage>
        <taxon>Eukaryota</taxon>
        <taxon>Fungi</taxon>
        <taxon>Dikarya</taxon>
        <taxon>Ascomycota</taxon>
        <taxon>Pezizomycotina</taxon>
        <taxon>Dothideomycetes</taxon>
        <taxon>Dothideomycetidae</taxon>
        <taxon>Dothideales</taxon>
        <taxon>Saccotheciaceae</taxon>
        <taxon>Aureobasidium</taxon>
    </lineage>
</organism>
<dbReference type="EMBL" id="JAHFXF010000080">
    <property type="protein sequence ID" value="KAG9697320.1"/>
    <property type="molecule type" value="Genomic_DNA"/>
</dbReference>
<evidence type="ECO:0000256" key="1">
    <source>
        <dbReference type="SAM" id="MobiDB-lite"/>
    </source>
</evidence>
<reference evidence="2" key="1">
    <citation type="journal article" date="2021" name="J Fungi (Basel)">
        <title>Virulence traits and population genomics of the black yeast Aureobasidium melanogenum.</title>
        <authorList>
            <person name="Cernosa A."/>
            <person name="Sun X."/>
            <person name="Gostincar C."/>
            <person name="Fang C."/>
            <person name="Gunde-Cimerman N."/>
            <person name="Song Z."/>
        </authorList>
    </citation>
    <scope>NUCLEOTIDE SEQUENCE</scope>
    <source>
        <strain evidence="2">EXF-9911</strain>
    </source>
</reference>
<feature type="region of interest" description="Disordered" evidence="1">
    <location>
        <begin position="191"/>
        <end position="276"/>
    </location>
</feature>
<protein>
    <submittedName>
        <fullName evidence="2">Uncharacterized protein</fullName>
    </submittedName>
</protein>
<evidence type="ECO:0000313" key="3">
    <source>
        <dbReference type="Proteomes" id="UP000779574"/>
    </source>
</evidence>